<keyword evidence="5 7" id="KW-1133">Transmembrane helix</keyword>
<comment type="subcellular location">
    <subcellularLocation>
        <location evidence="1">Cell membrane</location>
        <topology evidence="1">Multi-pass membrane protein</topology>
    </subcellularLocation>
</comment>
<evidence type="ECO:0000256" key="7">
    <source>
        <dbReference type="SAM" id="Phobius"/>
    </source>
</evidence>
<proteinExistence type="predicted"/>
<evidence type="ECO:0000256" key="4">
    <source>
        <dbReference type="ARBA" id="ARBA00022801"/>
    </source>
</evidence>
<keyword evidence="4" id="KW-0378">Hydrolase</keyword>
<name>X1EWR1_9ZZZZ</name>
<evidence type="ECO:0000313" key="9">
    <source>
        <dbReference type="EMBL" id="GAH13048.1"/>
    </source>
</evidence>
<keyword evidence="3 7" id="KW-0812">Transmembrane</keyword>
<evidence type="ECO:0000256" key="6">
    <source>
        <dbReference type="ARBA" id="ARBA00023136"/>
    </source>
</evidence>
<dbReference type="InterPro" id="IPR036938">
    <property type="entry name" value="PAP2/HPO_sf"/>
</dbReference>
<keyword evidence="2" id="KW-1003">Cell membrane</keyword>
<protein>
    <recommendedName>
        <fullName evidence="8">Phosphatidic acid phosphatase type 2/haloperoxidase domain-containing protein</fullName>
    </recommendedName>
</protein>
<dbReference type="AlphaFoldDB" id="X1EWR1"/>
<evidence type="ECO:0000256" key="2">
    <source>
        <dbReference type="ARBA" id="ARBA00022475"/>
    </source>
</evidence>
<dbReference type="Pfam" id="PF01569">
    <property type="entry name" value="PAP2"/>
    <property type="match status" value="1"/>
</dbReference>
<dbReference type="PANTHER" id="PTHR14969">
    <property type="entry name" value="SPHINGOSINE-1-PHOSPHATE PHOSPHOHYDROLASE"/>
    <property type="match status" value="1"/>
</dbReference>
<sequence>VVQDLTSFPSTHTIFVFSVAISLWLSSLKKLAWPLFILAILIGLSRIAVGVHYPFDIIGGAIIGIIIPIFIHHEGSWFKKKLLNHRKLL</sequence>
<dbReference type="GO" id="GO:0016787">
    <property type="term" value="F:hydrolase activity"/>
    <property type="evidence" value="ECO:0007669"/>
    <property type="project" value="UniProtKB-KW"/>
</dbReference>
<dbReference type="PANTHER" id="PTHR14969:SF62">
    <property type="entry name" value="DECAPRENYLPHOSPHORYL-5-PHOSPHORIBOSE PHOSPHATASE RV3807C-RELATED"/>
    <property type="match status" value="1"/>
</dbReference>
<accession>X1EWR1</accession>
<feature type="non-terminal residue" evidence="9">
    <location>
        <position position="1"/>
    </location>
</feature>
<comment type="caution">
    <text evidence="9">The sequence shown here is derived from an EMBL/GenBank/DDBJ whole genome shotgun (WGS) entry which is preliminary data.</text>
</comment>
<evidence type="ECO:0000256" key="1">
    <source>
        <dbReference type="ARBA" id="ARBA00004651"/>
    </source>
</evidence>
<dbReference type="SUPFAM" id="SSF48317">
    <property type="entry name" value="Acid phosphatase/Vanadium-dependent haloperoxidase"/>
    <property type="match status" value="1"/>
</dbReference>
<dbReference type="EMBL" id="BART01039345">
    <property type="protein sequence ID" value="GAH13048.1"/>
    <property type="molecule type" value="Genomic_DNA"/>
</dbReference>
<dbReference type="InterPro" id="IPR000326">
    <property type="entry name" value="PAP2/HPO"/>
</dbReference>
<organism evidence="9">
    <name type="scientific">marine sediment metagenome</name>
    <dbReference type="NCBI Taxonomy" id="412755"/>
    <lineage>
        <taxon>unclassified sequences</taxon>
        <taxon>metagenomes</taxon>
        <taxon>ecological metagenomes</taxon>
    </lineage>
</organism>
<feature type="domain" description="Phosphatidic acid phosphatase type 2/haloperoxidase" evidence="8">
    <location>
        <begin position="6"/>
        <end position="73"/>
    </location>
</feature>
<evidence type="ECO:0000256" key="3">
    <source>
        <dbReference type="ARBA" id="ARBA00022692"/>
    </source>
</evidence>
<gene>
    <name evidence="9" type="ORF">S01H4_64721</name>
</gene>
<evidence type="ECO:0000259" key="8">
    <source>
        <dbReference type="Pfam" id="PF01569"/>
    </source>
</evidence>
<evidence type="ECO:0000256" key="5">
    <source>
        <dbReference type="ARBA" id="ARBA00022989"/>
    </source>
</evidence>
<feature type="transmembrane region" description="Helical" evidence="7">
    <location>
        <begin position="57"/>
        <end position="78"/>
    </location>
</feature>
<dbReference type="GO" id="GO:0005886">
    <property type="term" value="C:plasma membrane"/>
    <property type="evidence" value="ECO:0007669"/>
    <property type="project" value="UniProtKB-SubCell"/>
</dbReference>
<keyword evidence="6 7" id="KW-0472">Membrane</keyword>
<dbReference type="Gene3D" id="1.20.144.10">
    <property type="entry name" value="Phosphatidic acid phosphatase type 2/haloperoxidase"/>
    <property type="match status" value="1"/>
</dbReference>
<reference evidence="9" key="1">
    <citation type="journal article" date="2014" name="Front. Microbiol.">
        <title>High frequency of phylogenetically diverse reductive dehalogenase-homologous genes in deep subseafloor sedimentary metagenomes.</title>
        <authorList>
            <person name="Kawai M."/>
            <person name="Futagami T."/>
            <person name="Toyoda A."/>
            <person name="Takaki Y."/>
            <person name="Nishi S."/>
            <person name="Hori S."/>
            <person name="Arai W."/>
            <person name="Tsubouchi T."/>
            <person name="Morono Y."/>
            <person name="Uchiyama I."/>
            <person name="Ito T."/>
            <person name="Fujiyama A."/>
            <person name="Inagaki F."/>
            <person name="Takami H."/>
        </authorList>
    </citation>
    <scope>NUCLEOTIDE SEQUENCE</scope>
    <source>
        <strain evidence="9">Expedition CK06-06</strain>
    </source>
</reference>